<gene>
    <name evidence="1" type="ORF">RJT34_29124</name>
</gene>
<evidence type="ECO:0000313" key="2">
    <source>
        <dbReference type="Proteomes" id="UP001359559"/>
    </source>
</evidence>
<evidence type="ECO:0000313" key="1">
    <source>
        <dbReference type="EMBL" id="KAK7272497.1"/>
    </source>
</evidence>
<sequence length="66" mass="7813">MWIERYELGIHKILLRLLIGCSKPHHPHHQLPLSCSSPQIPLLLFSYIIRCYTQPLQTNCYILFPK</sequence>
<dbReference type="Proteomes" id="UP001359559">
    <property type="component" value="Unassembled WGS sequence"/>
</dbReference>
<proteinExistence type="predicted"/>
<dbReference type="AlphaFoldDB" id="A0AAN9IAR3"/>
<keyword evidence="2" id="KW-1185">Reference proteome</keyword>
<reference evidence="1 2" key="1">
    <citation type="submission" date="2024-01" db="EMBL/GenBank/DDBJ databases">
        <title>The genomes of 5 underutilized Papilionoideae crops provide insights into root nodulation and disease resistance.</title>
        <authorList>
            <person name="Yuan L."/>
        </authorList>
    </citation>
    <scope>NUCLEOTIDE SEQUENCE [LARGE SCALE GENOMIC DNA]</scope>
    <source>
        <strain evidence="1">LY-2023</strain>
        <tissue evidence="1">Leaf</tissue>
    </source>
</reference>
<protein>
    <submittedName>
        <fullName evidence="1">Uncharacterized protein</fullName>
    </submittedName>
</protein>
<accession>A0AAN9IAR3</accession>
<name>A0AAN9IAR3_CLITE</name>
<organism evidence="1 2">
    <name type="scientific">Clitoria ternatea</name>
    <name type="common">Butterfly pea</name>
    <dbReference type="NCBI Taxonomy" id="43366"/>
    <lineage>
        <taxon>Eukaryota</taxon>
        <taxon>Viridiplantae</taxon>
        <taxon>Streptophyta</taxon>
        <taxon>Embryophyta</taxon>
        <taxon>Tracheophyta</taxon>
        <taxon>Spermatophyta</taxon>
        <taxon>Magnoliopsida</taxon>
        <taxon>eudicotyledons</taxon>
        <taxon>Gunneridae</taxon>
        <taxon>Pentapetalae</taxon>
        <taxon>rosids</taxon>
        <taxon>fabids</taxon>
        <taxon>Fabales</taxon>
        <taxon>Fabaceae</taxon>
        <taxon>Papilionoideae</taxon>
        <taxon>50 kb inversion clade</taxon>
        <taxon>NPAAA clade</taxon>
        <taxon>indigoferoid/millettioid clade</taxon>
        <taxon>Phaseoleae</taxon>
        <taxon>Clitoria</taxon>
    </lineage>
</organism>
<comment type="caution">
    <text evidence="1">The sequence shown here is derived from an EMBL/GenBank/DDBJ whole genome shotgun (WGS) entry which is preliminary data.</text>
</comment>
<dbReference type="EMBL" id="JAYKXN010000007">
    <property type="protein sequence ID" value="KAK7272497.1"/>
    <property type="molecule type" value="Genomic_DNA"/>
</dbReference>